<dbReference type="PROSITE" id="PS00107">
    <property type="entry name" value="PROTEIN_KINASE_ATP"/>
    <property type="match status" value="1"/>
</dbReference>
<feature type="domain" description="Protein kinase" evidence="8">
    <location>
        <begin position="108"/>
        <end position="378"/>
    </location>
</feature>
<dbReference type="EMBL" id="ATCN01000429">
    <property type="protein sequence ID" value="EPR79041.1"/>
    <property type="molecule type" value="Genomic_DNA"/>
</dbReference>
<keyword evidence="2" id="KW-0808">Transferase</keyword>
<sequence>MLLSKRVKYILYIVFAAGIVFIIVFLSIKLSSNNSNTSYTLYYPEPLLPENITTYKYNLLDVRNNKKFDSNRFHTKNEENKLKFRKTIYDKSNKCCFPSSAKLFDENLARRKLIGVGAYGNVYETTTKCCGNVYALKVLGVNDEKEIIDEELYFLEYFQHNYTPNVIKGYYGYKDGDYIALIYEYLNSTLENKSYAINNTEFYKYNSTNVLNIAKSLVLGIAILHKNNIIHRDIKPDNIGIDSNNQIKIFDFGISKNNKSQFKMNNGTGTILFMPPERLVDPINVTFDTDWYALGITLYILVENYYPYEIDMNLITKPENIVQFVKKLYYSIMNKPMRPFQNKNVDKHLKEFIRGLITKNKHDRLGYNVRKILNHKYFENTDIKEIYNKF</sequence>
<dbReference type="STRING" id="1358809.S7W873"/>
<keyword evidence="4 9" id="KW-0418">Kinase</keyword>
<dbReference type="VEuPathDB" id="MicrosporidiaDB:SLOPH_1505"/>
<dbReference type="AlphaFoldDB" id="S7W873"/>
<dbReference type="FunCoup" id="S7W873">
    <property type="interactions" value="55"/>
</dbReference>
<protein>
    <submittedName>
        <fullName evidence="9">Protein kinase</fullName>
    </submittedName>
</protein>
<dbReference type="OrthoDB" id="68483at2759"/>
<evidence type="ECO:0000313" key="10">
    <source>
        <dbReference type="Proteomes" id="UP000014978"/>
    </source>
</evidence>
<evidence type="ECO:0000256" key="6">
    <source>
        <dbReference type="PROSITE-ProRule" id="PRU10141"/>
    </source>
</evidence>
<dbReference type="Proteomes" id="UP000014978">
    <property type="component" value="Unassembled WGS sequence"/>
</dbReference>
<keyword evidence="10" id="KW-1185">Reference proteome</keyword>
<dbReference type="CDD" id="cd00180">
    <property type="entry name" value="PKc"/>
    <property type="match status" value="1"/>
</dbReference>
<evidence type="ECO:0000313" key="9">
    <source>
        <dbReference type="EMBL" id="EPR79041.1"/>
    </source>
</evidence>
<dbReference type="InterPro" id="IPR000719">
    <property type="entry name" value="Prot_kinase_dom"/>
</dbReference>
<keyword evidence="7" id="KW-1133">Transmembrane helix</keyword>
<keyword evidence="7" id="KW-0812">Transmembrane</keyword>
<keyword evidence="5 6" id="KW-0067">ATP-binding</keyword>
<dbReference type="InParanoid" id="S7W873"/>
<evidence type="ECO:0000256" key="3">
    <source>
        <dbReference type="ARBA" id="ARBA00022741"/>
    </source>
</evidence>
<keyword evidence="7" id="KW-0472">Membrane</keyword>
<reference evidence="10" key="1">
    <citation type="journal article" date="2013" name="PLoS Genet.">
        <title>The genome of Spraguea lophii and the basis of host-microsporidian interactions.</title>
        <authorList>
            <person name="Campbell S.E."/>
            <person name="Williams T.A."/>
            <person name="Yousuf A."/>
            <person name="Soanes D.M."/>
            <person name="Paszkiewicz K.H."/>
            <person name="Williams B.A.P."/>
        </authorList>
    </citation>
    <scope>NUCLEOTIDE SEQUENCE [LARGE SCALE GENOMIC DNA]</scope>
    <source>
        <strain evidence="10">42_110</strain>
    </source>
</reference>
<comment type="caution">
    <text evidence="9">The sequence shown here is derived from an EMBL/GenBank/DDBJ whole genome shotgun (WGS) entry which is preliminary data.</text>
</comment>
<name>S7W873_SPRLO</name>
<keyword evidence="1" id="KW-0723">Serine/threonine-protein kinase</keyword>
<evidence type="ECO:0000256" key="1">
    <source>
        <dbReference type="ARBA" id="ARBA00022527"/>
    </source>
</evidence>
<feature type="transmembrane region" description="Helical" evidence="7">
    <location>
        <begin position="9"/>
        <end position="28"/>
    </location>
</feature>
<dbReference type="PROSITE" id="PS50011">
    <property type="entry name" value="PROTEIN_KINASE_DOM"/>
    <property type="match status" value="1"/>
</dbReference>
<dbReference type="SUPFAM" id="SSF56112">
    <property type="entry name" value="Protein kinase-like (PK-like)"/>
    <property type="match status" value="1"/>
</dbReference>
<dbReference type="Gene3D" id="1.10.510.10">
    <property type="entry name" value="Transferase(Phosphotransferase) domain 1"/>
    <property type="match status" value="1"/>
</dbReference>
<evidence type="ECO:0000256" key="7">
    <source>
        <dbReference type="SAM" id="Phobius"/>
    </source>
</evidence>
<dbReference type="SMART" id="SM00220">
    <property type="entry name" value="S_TKc"/>
    <property type="match status" value="1"/>
</dbReference>
<evidence type="ECO:0000256" key="2">
    <source>
        <dbReference type="ARBA" id="ARBA00022679"/>
    </source>
</evidence>
<dbReference type="GO" id="GO:0005524">
    <property type="term" value="F:ATP binding"/>
    <property type="evidence" value="ECO:0007669"/>
    <property type="project" value="UniProtKB-UniRule"/>
</dbReference>
<proteinExistence type="predicted"/>
<dbReference type="OMA" id="CDIRING"/>
<feature type="binding site" evidence="6">
    <location>
        <position position="137"/>
    </location>
    <ligand>
        <name>ATP</name>
        <dbReference type="ChEBI" id="CHEBI:30616"/>
    </ligand>
</feature>
<dbReference type="InterPro" id="IPR017441">
    <property type="entry name" value="Protein_kinase_ATP_BS"/>
</dbReference>
<evidence type="ECO:0000256" key="4">
    <source>
        <dbReference type="ARBA" id="ARBA00022777"/>
    </source>
</evidence>
<gene>
    <name evidence="9" type="ORF">SLOPH_1505</name>
</gene>
<accession>S7W873</accession>
<evidence type="ECO:0000259" key="8">
    <source>
        <dbReference type="PROSITE" id="PS50011"/>
    </source>
</evidence>
<dbReference type="PANTHER" id="PTHR24351">
    <property type="entry name" value="RIBOSOMAL PROTEIN S6 KINASE"/>
    <property type="match status" value="1"/>
</dbReference>
<dbReference type="GO" id="GO:0004674">
    <property type="term" value="F:protein serine/threonine kinase activity"/>
    <property type="evidence" value="ECO:0007669"/>
    <property type="project" value="UniProtKB-KW"/>
</dbReference>
<keyword evidence="3 6" id="KW-0547">Nucleotide-binding</keyword>
<dbReference type="HOGENOM" id="CLU_708180_0_0_1"/>
<dbReference type="Pfam" id="PF00069">
    <property type="entry name" value="Pkinase"/>
    <property type="match status" value="1"/>
</dbReference>
<organism evidence="9 10">
    <name type="scientific">Spraguea lophii (strain 42_110)</name>
    <name type="common">Microsporidian parasite</name>
    <dbReference type="NCBI Taxonomy" id="1358809"/>
    <lineage>
        <taxon>Eukaryota</taxon>
        <taxon>Fungi</taxon>
        <taxon>Fungi incertae sedis</taxon>
        <taxon>Microsporidia</taxon>
        <taxon>Spragueidae</taxon>
        <taxon>Spraguea</taxon>
    </lineage>
</organism>
<evidence type="ECO:0000256" key="5">
    <source>
        <dbReference type="ARBA" id="ARBA00022840"/>
    </source>
</evidence>
<dbReference type="InterPro" id="IPR011009">
    <property type="entry name" value="Kinase-like_dom_sf"/>
</dbReference>